<proteinExistence type="predicted"/>
<keyword evidence="1" id="KW-0614">Plasmid</keyword>
<dbReference type="Gene3D" id="1.10.10.1480">
    <property type="entry name" value="Plasmid replication protein"/>
    <property type="match status" value="1"/>
</dbReference>
<organism evidence="1">
    <name type="scientific">Actinobacillus pleuropneumoniae</name>
    <name type="common">Haemophilus pleuropneumoniae</name>
    <dbReference type="NCBI Taxonomy" id="715"/>
    <lineage>
        <taxon>Bacteria</taxon>
        <taxon>Pseudomonadati</taxon>
        <taxon>Pseudomonadota</taxon>
        <taxon>Gammaproteobacteria</taxon>
        <taxon>Pasteurellales</taxon>
        <taxon>Pasteurellaceae</taxon>
        <taxon>Actinobacillus</taxon>
    </lineage>
</organism>
<evidence type="ECO:0000313" key="1">
    <source>
        <dbReference type="EMBL" id="AAR83720.1"/>
    </source>
</evidence>
<dbReference type="EMBL" id="AY359464">
    <property type="protein sequence ID" value="AAR83720.1"/>
    <property type="molecule type" value="Genomic_DNA"/>
</dbReference>
<accession>Q3BDX0</accession>
<protein>
    <submittedName>
        <fullName evidence="1">RepA</fullName>
    </submittedName>
</protein>
<name>Q3BDX0_ACTPL</name>
<dbReference type="AlphaFoldDB" id="Q3BDX0"/>
<geneLocation type="plasmid" evidence="1">
    <name>p9555</name>
</geneLocation>
<reference evidence="1" key="1">
    <citation type="journal article" date="2006" name="Antimicrob. Agents Chemother.">
        <title>Distribution of tetracycline resistance genes in Actinobacillus pleuropneumoniae isolates from Spain.</title>
        <authorList>
            <person name="Blanco M."/>
            <person name="Gutierrez-Martin C.B."/>
            <person name="Rodriguez-Ferri E.F."/>
            <person name="Roberts M.C."/>
            <person name="Navas J."/>
        </authorList>
    </citation>
    <scope>NUCLEOTIDE SEQUENCE</scope>
    <source>
        <plasmid evidence="1">p9555</plasmid>
    </source>
</reference>
<sequence length="67" mass="7550">MAYVRVHADELHLGNIYDVVDVVTMNSGGFRLVFDANYQNGWRPKYADYIDADTGEIKKGLGSVERV</sequence>
<dbReference type="InterPro" id="IPR041919">
    <property type="entry name" value="Plasmid_rep_C_sf"/>
</dbReference>
<gene>
    <name evidence="1" type="primary">repA</name>
</gene>